<dbReference type="InterPro" id="IPR023214">
    <property type="entry name" value="HAD_sf"/>
</dbReference>
<proteinExistence type="predicted"/>
<dbReference type="InterPro" id="IPR006380">
    <property type="entry name" value="SPP-like_dom"/>
</dbReference>
<accession>A0ABS7D448</accession>
<sequence>MIFASDLDQTLIYSERSKGEVPAEDMVPVELYEGRHISFMTKRAVEKLGTLAGLARFIPVTTRIPEQYHRIFGITEGFRPEYAIVSNGGTVLVNGQPDQEWNGIVRDAVRTHCAEQSEIIGLFNAIAASHWVKSSRLCDELFYSIVVERDQLPLDAIEELKKQIAPLGWSYSLQGRKIYLVPEKVSKGAAIQYVKDKLDSGYVFAAGDSLLDESLLLAADFAIAPSHGELGRLEAANPHISFTKSTGALASEELLDIIIERAGKQAALQTK</sequence>
<dbReference type="Gene3D" id="3.40.50.1000">
    <property type="entry name" value="HAD superfamily/HAD-like"/>
    <property type="match status" value="1"/>
</dbReference>
<keyword evidence="3" id="KW-1185">Reference proteome</keyword>
<dbReference type="PIRSF" id="PIRSF030802">
    <property type="entry name" value="UCP030802"/>
    <property type="match status" value="1"/>
</dbReference>
<comment type="caution">
    <text evidence="2">The sequence shown here is derived from an EMBL/GenBank/DDBJ whole genome shotgun (WGS) entry which is preliminary data.</text>
</comment>
<dbReference type="InterPro" id="IPR024197">
    <property type="entry name" value="TPP-like"/>
</dbReference>
<dbReference type="RefSeq" id="WP_219871880.1">
    <property type="nucleotide sequence ID" value="NZ_JAHZIJ010000003.1"/>
</dbReference>
<dbReference type="SUPFAM" id="SSF56784">
    <property type="entry name" value="HAD-like"/>
    <property type="match status" value="1"/>
</dbReference>
<dbReference type="EMBL" id="JAHZIJ010000003">
    <property type="protein sequence ID" value="MBW7474660.1"/>
    <property type="molecule type" value="Genomic_DNA"/>
</dbReference>
<feature type="domain" description="Sucrose phosphatase-like" evidence="1">
    <location>
        <begin position="53"/>
        <end position="219"/>
    </location>
</feature>
<dbReference type="Proteomes" id="UP000812277">
    <property type="component" value="Unassembled WGS sequence"/>
</dbReference>
<reference evidence="2 3" key="1">
    <citation type="submission" date="2021-07" db="EMBL/GenBank/DDBJ databases">
        <title>Paenibacillus radiodurans sp. nov., isolated from the southeastern edge of Tengger Desert.</title>
        <authorList>
            <person name="Zhang G."/>
        </authorList>
    </citation>
    <scope>NUCLEOTIDE SEQUENCE [LARGE SCALE GENOMIC DNA]</scope>
    <source>
        <strain evidence="2 3">DT7-4</strain>
    </source>
</reference>
<name>A0ABS7D448_9BACL</name>
<organism evidence="2 3">
    <name type="scientific">Paenibacillus oenotherae</name>
    <dbReference type="NCBI Taxonomy" id="1435645"/>
    <lineage>
        <taxon>Bacteria</taxon>
        <taxon>Bacillati</taxon>
        <taxon>Bacillota</taxon>
        <taxon>Bacilli</taxon>
        <taxon>Bacillales</taxon>
        <taxon>Paenibacillaceae</taxon>
        <taxon>Paenibacillus</taxon>
    </lineage>
</organism>
<keyword evidence="2" id="KW-0378">Hydrolase</keyword>
<gene>
    <name evidence="2" type="ORF">K0T92_07875</name>
</gene>
<evidence type="ECO:0000313" key="2">
    <source>
        <dbReference type="EMBL" id="MBW7474660.1"/>
    </source>
</evidence>
<dbReference type="Pfam" id="PF05116">
    <property type="entry name" value="S6PP"/>
    <property type="match status" value="1"/>
</dbReference>
<dbReference type="InterPro" id="IPR036412">
    <property type="entry name" value="HAD-like_sf"/>
</dbReference>
<protein>
    <submittedName>
        <fullName evidence="2">Hydrolase</fullName>
    </submittedName>
</protein>
<evidence type="ECO:0000259" key="1">
    <source>
        <dbReference type="Pfam" id="PF05116"/>
    </source>
</evidence>
<dbReference type="GO" id="GO:0016787">
    <property type="term" value="F:hydrolase activity"/>
    <property type="evidence" value="ECO:0007669"/>
    <property type="project" value="UniProtKB-KW"/>
</dbReference>
<evidence type="ECO:0000313" key="3">
    <source>
        <dbReference type="Proteomes" id="UP000812277"/>
    </source>
</evidence>